<evidence type="ECO:0000313" key="10">
    <source>
        <dbReference type="Proteomes" id="UP000085678"/>
    </source>
</evidence>
<dbReference type="PANTHER" id="PTHR21461">
    <property type="entry name" value="GLYCOSYLTRANSFERASE FAMILY 92 PROTEIN"/>
    <property type="match status" value="1"/>
</dbReference>
<accession>A0A1S3IS86</accession>
<dbReference type="GO" id="GO:0016020">
    <property type="term" value="C:membrane"/>
    <property type="evidence" value="ECO:0007669"/>
    <property type="project" value="UniProtKB-SubCell"/>
</dbReference>
<evidence type="ECO:0000256" key="5">
    <source>
        <dbReference type="ARBA" id="ARBA00022692"/>
    </source>
</evidence>
<evidence type="ECO:0000256" key="4">
    <source>
        <dbReference type="ARBA" id="ARBA00022679"/>
    </source>
</evidence>
<evidence type="ECO:0000313" key="11">
    <source>
        <dbReference type="RefSeq" id="XP_013401070.1"/>
    </source>
</evidence>
<organism evidence="10 11">
    <name type="scientific">Lingula anatina</name>
    <name type="common">Brachiopod</name>
    <name type="synonym">Lingula unguis</name>
    <dbReference type="NCBI Taxonomy" id="7574"/>
    <lineage>
        <taxon>Eukaryota</taxon>
        <taxon>Metazoa</taxon>
        <taxon>Spiralia</taxon>
        <taxon>Lophotrochozoa</taxon>
        <taxon>Brachiopoda</taxon>
        <taxon>Linguliformea</taxon>
        <taxon>Lingulata</taxon>
        <taxon>Lingulida</taxon>
        <taxon>Linguloidea</taxon>
        <taxon>Lingulidae</taxon>
        <taxon>Lingula</taxon>
    </lineage>
</organism>
<keyword evidence="4" id="KW-0808">Transferase</keyword>
<evidence type="ECO:0000256" key="8">
    <source>
        <dbReference type="SAM" id="MobiDB-lite"/>
    </source>
</evidence>
<dbReference type="InParanoid" id="A0A1S3IS86"/>
<dbReference type="InterPro" id="IPR008166">
    <property type="entry name" value="Glyco_transf_92"/>
</dbReference>
<keyword evidence="10" id="KW-1185">Reference proteome</keyword>
<evidence type="ECO:0000256" key="1">
    <source>
        <dbReference type="ARBA" id="ARBA00004167"/>
    </source>
</evidence>
<comment type="subcellular location">
    <subcellularLocation>
        <location evidence="1">Membrane</location>
        <topology evidence="1">Single-pass membrane protein</topology>
    </subcellularLocation>
</comment>
<keyword evidence="5 9" id="KW-0812">Transmembrane</keyword>
<keyword evidence="7 9" id="KW-0472">Membrane</keyword>
<feature type="region of interest" description="Disordered" evidence="8">
    <location>
        <begin position="723"/>
        <end position="763"/>
    </location>
</feature>
<dbReference type="PANTHER" id="PTHR21461:SF69">
    <property type="entry name" value="GLYCOSYLTRANSFERASE FAMILY 92 PROTEIN"/>
    <property type="match status" value="1"/>
</dbReference>
<feature type="compositionally biased region" description="Polar residues" evidence="8">
    <location>
        <begin position="564"/>
        <end position="575"/>
    </location>
</feature>
<feature type="compositionally biased region" description="Basic and acidic residues" evidence="8">
    <location>
        <begin position="737"/>
        <end position="749"/>
    </location>
</feature>
<dbReference type="GeneID" id="106166951"/>
<feature type="transmembrane region" description="Helical" evidence="9">
    <location>
        <begin position="12"/>
        <end position="32"/>
    </location>
</feature>
<comment type="similarity">
    <text evidence="2">Belongs to the glycosyltransferase 92 family.</text>
</comment>
<keyword evidence="3" id="KW-0328">Glycosyltransferase</keyword>
<evidence type="ECO:0000256" key="9">
    <source>
        <dbReference type="SAM" id="Phobius"/>
    </source>
</evidence>
<dbReference type="Pfam" id="PF01697">
    <property type="entry name" value="Glyco_transf_92"/>
    <property type="match status" value="1"/>
</dbReference>
<feature type="compositionally biased region" description="Basic and acidic residues" evidence="8">
    <location>
        <begin position="622"/>
        <end position="643"/>
    </location>
</feature>
<name>A0A1S3IS86_LINAN</name>
<dbReference type="GO" id="GO:0016757">
    <property type="term" value="F:glycosyltransferase activity"/>
    <property type="evidence" value="ECO:0007669"/>
    <property type="project" value="UniProtKB-KW"/>
</dbReference>
<evidence type="ECO:0000256" key="2">
    <source>
        <dbReference type="ARBA" id="ARBA00007647"/>
    </source>
</evidence>
<keyword evidence="6 9" id="KW-1133">Transmembrane helix</keyword>
<dbReference type="GO" id="GO:0005737">
    <property type="term" value="C:cytoplasm"/>
    <property type="evidence" value="ECO:0007669"/>
    <property type="project" value="TreeGrafter"/>
</dbReference>
<gene>
    <name evidence="11" type="primary">LOC106166951</name>
</gene>
<dbReference type="AlphaFoldDB" id="A0A1S3IS86"/>
<protein>
    <submittedName>
        <fullName evidence="11">Uncharacterized protein LOC106166951</fullName>
    </submittedName>
</protein>
<reference evidence="11" key="1">
    <citation type="submission" date="2025-08" db="UniProtKB">
        <authorList>
            <consortium name="RefSeq"/>
        </authorList>
    </citation>
    <scope>IDENTIFICATION</scope>
    <source>
        <tissue evidence="11">Gonads</tissue>
    </source>
</reference>
<evidence type="ECO:0000256" key="3">
    <source>
        <dbReference type="ARBA" id="ARBA00022676"/>
    </source>
</evidence>
<dbReference type="OrthoDB" id="6285242at2759"/>
<feature type="region of interest" description="Disordered" evidence="8">
    <location>
        <begin position="463"/>
        <end position="674"/>
    </location>
</feature>
<dbReference type="KEGG" id="lak:106166951"/>
<feature type="compositionally biased region" description="Polar residues" evidence="8">
    <location>
        <begin position="509"/>
        <end position="534"/>
    </location>
</feature>
<dbReference type="Proteomes" id="UP000085678">
    <property type="component" value="Unplaced"/>
</dbReference>
<evidence type="ECO:0000256" key="6">
    <source>
        <dbReference type="ARBA" id="ARBA00022989"/>
    </source>
</evidence>
<sequence length="763" mass="87250">MYCRRDTRRKLVCFLAGFVVVGGITVSLLGLMKKDRSLNAQNMTGDPRKSRTSFKDFAMLRHYKLGKDTILSFAVYDPRTIRRIIIFAAQPPASKPLECLFEQSKTRPIVRATRELVSPSADTNDLSNVLNFYSFECPLPKDMIVPPHSIGVQSQGTSDRIPIPVSRFPNPLHPSAPIQLAACIKSTRGNFDPVRLVEWFEMNKLLGIGNFIMYDGGVTGKAKRVFDYYSSTGALTLITDMFSSFVINKAESIIPYAFVSRREEKQKAQLLQAELASINNCIYRFKDKYNHILVIDLDDVLIPSNEEPITKLLERLVQWQPKASAYAFQSVHHFTDFGSSDTTHKIPTYLHMLRHLRRTEVDWFQAKSILVPDRVYTANWHKPRPLRPQKDTIQKVEERAGFIHHYRDHCNYWFSDRPCSKVLKSWTVDSIVPRYKDRLDANVLKILKKLNLLDSVGNGKFPSYKMDSFEGSQPKRLGLGSDKENVKPKFSINSANIPSTKRPFLSADDVNTQPKSRVTSLGANTIRPQTLSGSRDNEHLPAEAKSLGRRPTTRRPTAREYQDNKQTQPNSFGRRSTTKRPAVREYQDNKQTQPNPFGRRPTTRRPVAREYQDNKQTQPNLLDRRPTTKRPAVREYQDNRQSHPETNPPSRRPAAGERQDNGQFEPQNWPLGMRYTTRSPVLDTNPGKAKLNINSVNQRRTKRPPMVKPGNGTYATVLNMGQNVPKEAWPKSVNRNRTLDKSKDGERKSVPGISRNQLYDKSK</sequence>
<proteinExistence type="inferred from homology"/>
<dbReference type="RefSeq" id="XP_013401070.1">
    <property type="nucleotide sequence ID" value="XM_013545616.2"/>
</dbReference>
<evidence type="ECO:0000256" key="7">
    <source>
        <dbReference type="ARBA" id="ARBA00023136"/>
    </source>
</evidence>